<feature type="DNA-binding region" description="H-T-H motif" evidence="4">
    <location>
        <begin position="36"/>
        <end position="55"/>
    </location>
</feature>
<dbReference type="InterPro" id="IPR001647">
    <property type="entry name" value="HTH_TetR"/>
</dbReference>
<protein>
    <submittedName>
        <fullName evidence="6">Transcriptional regulator, TetR family</fullName>
    </submittedName>
</protein>
<gene>
    <name evidence="6" type="ORF">FF36_05891</name>
</gene>
<evidence type="ECO:0000256" key="2">
    <source>
        <dbReference type="ARBA" id="ARBA00023125"/>
    </source>
</evidence>
<keyword evidence="3" id="KW-0804">Transcription</keyword>
<reference evidence="6 7" key="2">
    <citation type="journal article" date="2016" name="Genome Announc.">
        <title>Permanent Draft Genome Sequences for Two Variants of Frankia sp. Strain CpI1, the First Frankia Strain Isolated from Root Nodules of Comptonia peregrina.</title>
        <authorList>
            <person name="Oshone R."/>
            <person name="Hurst S.G.IV."/>
            <person name="Abebe-Akele F."/>
            <person name="Simpson S."/>
            <person name="Morris K."/>
            <person name="Thomas W.K."/>
            <person name="Tisa L.S."/>
        </authorList>
    </citation>
    <scope>NUCLEOTIDE SEQUENCE [LARGE SCALE GENOMIC DNA]</scope>
    <source>
        <strain evidence="7">CpI1-S</strain>
    </source>
</reference>
<evidence type="ECO:0000256" key="1">
    <source>
        <dbReference type="ARBA" id="ARBA00023015"/>
    </source>
</evidence>
<dbReference type="PATRIC" id="fig|1502723.3.peg.6682"/>
<dbReference type="Pfam" id="PF00440">
    <property type="entry name" value="TetR_N"/>
    <property type="match status" value="1"/>
</dbReference>
<dbReference type="InterPro" id="IPR036271">
    <property type="entry name" value="Tet_transcr_reg_TetR-rel_C_sf"/>
</dbReference>
<dbReference type="PROSITE" id="PS50977">
    <property type="entry name" value="HTH_TETR_2"/>
    <property type="match status" value="1"/>
</dbReference>
<dbReference type="RefSeq" id="WP_044888321.1">
    <property type="nucleotide sequence ID" value="NZ_JYFN01000083.1"/>
</dbReference>
<evidence type="ECO:0000259" key="5">
    <source>
        <dbReference type="PROSITE" id="PS50977"/>
    </source>
</evidence>
<sequence>MEATGGRGLRVDAARNYERIIAAADQAFEDVGRAVTLEEVARRAGVGVATVYRRFRNRDQLLRAVFDHLVSTEIVPRLTRETDDPWHDLVGALEATVAALAGRQVILALARETDAFHVEGVHRYLESMERLLGRARDAGVVRPELERRDLSAVVVMALATVRPEDPAGLDRRRYLALLVDGLRPAPRVLPPPAPGGQQTSAAS</sequence>
<feature type="domain" description="HTH tetR-type" evidence="5">
    <location>
        <begin position="14"/>
        <end position="73"/>
    </location>
</feature>
<dbReference type="Gene3D" id="1.10.357.10">
    <property type="entry name" value="Tetracycline Repressor, domain 2"/>
    <property type="match status" value="1"/>
</dbReference>
<comment type="caution">
    <text evidence="6">The sequence shown here is derived from an EMBL/GenBank/DDBJ whole genome shotgun (WGS) entry which is preliminary data.</text>
</comment>
<keyword evidence="2 4" id="KW-0238">DNA-binding</keyword>
<dbReference type="GO" id="GO:0000976">
    <property type="term" value="F:transcription cis-regulatory region binding"/>
    <property type="evidence" value="ECO:0007669"/>
    <property type="project" value="TreeGrafter"/>
</dbReference>
<evidence type="ECO:0000256" key="4">
    <source>
        <dbReference type="PROSITE-ProRule" id="PRU00335"/>
    </source>
</evidence>
<organism evidence="6 7">
    <name type="scientific">Frankia torreyi</name>
    <dbReference type="NCBI Taxonomy" id="1856"/>
    <lineage>
        <taxon>Bacteria</taxon>
        <taxon>Bacillati</taxon>
        <taxon>Actinomycetota</taxon>
        <taxon>Actinomycetes</taxon>
        <taxon>Frankiales</taxon>
        <taxon>Frankiaceae</taxon>
        <taxon>Frankia</taxon>
    </lineage>
</organism>
<dbReference type="Proteomes" id="UP000032545">
    <property type="component" value="Unassembled WGS sequence"/>
</dbReference>
<dbReference type="OrthoDB" id="9795011at2"/>
<dbReference type="SUPFAM" id="SSF48498">
    <property type="entry name" value="Tetracyclin repressor-like, C-terminal domain"/>
    <property type="match status" value="1"/>
</dbReference>
<evidence type="ECO:0000256" key="3">
    <source>
        <dbReference type="ARBA" id="ARBA00023163"/>
    </source>
</evidence>
<keyword evidence="7" id="KW-1185">Reference proteome</keyword>
<evidence type="ECO:0000313" key="7">
    <source>
        <dbReference type="Proteomes" id="UP000032545"/>
    </source>
</evidence>
<dbReference type="Pfam" id="PF21597">
    <property type="entry name" value="TetR_C_43"/>
    <property type="match status" value="1"/>
</dbReference>
<dbReference type="GO" id="GO:0003700">
    <property type="term" value="F:DNA-binding transcription factor activity"/>
    <property type="evidence" value="ECO:0007669"/>
    <property type="project" value="TreeGrafter"/>
</dbReference>
<dbReference type="PANTHER" id="PTHR30055:SF234">
    <property type="entry name" value="HTH-TYPE TRANSCRIPTIONAL REGULATOR BETI"/>
    <property type="match status" value="1"/>
</dbReference>
<dbReference type="SUPFAM" id="SSF46689">
    <property type="entry name" value="Homeodomain-like"/>
    <property type="match status" value="1"/>
</dbReference>
<dbReference type="InterPro" id="IPR009057">
    <property type="entry name" value="Homeodomain-like_sf"/>
</dbReference>
<dbReference type="EMBL" id="JYFN01000083">
    <property type="protein sequence ID" value="KJE19817.1"/>
    <property type="molecule type" value="Genomic_DNA"/>
</dbReference>
<dbReference type="AlphaFoldDB" id="A0A0D8B8X0"/>
<dbReference type="PRINTS" id="PR00455">
    <property type="entry name" value="HTHTETR"/>
</dbReference>
<dbReference type="InterPro" id="IPR050109">
    <property type="entry name" value="HTH-type_TetR-like_transc_reg"/>
</dbReference>
<reference evidence="7" key="1">
    <citation type="submission" date="2015-02" db="EMBL/GenBank/DDBJ databases">
        <title>Draft Genome of Frankia sp. CpI1-S.</title>
        <authorList>
            <person name="Oshone R.T."/>
            <person name="Ngom M."/>
            <person name="Ghodhbane-Gtari F."/>
            <person name="Gtari M."/>
            <person name="Morris K."/>
            <person name="Thomas K."/>
            <person name="Sen A."/>
            <person name="Tisa L.S."/>
        </authorList>
    </citation>
    <scope>NUCLEOTIDE SEQUENCE [LARGE SCALE GENOMIC DNA]</scope>
    <source>
        <strain evidence="7">CpI1-S</strain>
    </source>
</reference>
<dbReference type="InterPro" id="IPR049445">
    <property type="entry name" value="TetR_SbtR-like_C"/>
</dbReference>
<keyword evidence="1" id="KW-0805">Transcription regulation</keyword>
<dbReference type="PANTHER" id="PTHR30055">
    <property type="entry name" value="HTH-TYPE TRANSCRIPTIONAL REGULATOR RUTR"/>
    <property type="match status" value="1"/>
</dbReference>
<evidence type="ECO:0000313" key="6">
    <source>
        <dbReference type="EMBL" id="KJE19817.1"/>
    </source>
</evidence>
<name>A0A0D8B8X0_9ACTN</name>
<proteinExistence type="predicted"/>
<accession>A0A0D8B8X0</accession>